<reference evidence="2" key="1">
    <citation type="submission" date="2016-11" db="EMBL/GenBank/DDBJ databases">
        <authorList>
            <person name="Varghese N."/>
            <person name="Submissions S."/>
        </authorList>
    </citation>
    <scope>NUCLEOTIDE SEQUENCE [LARGE SCALE GENOMIC DNA]</scope>
    <source>
        <strain evidence="2">DSM 27989</strain>
    </source>
</reference>
<dbReference type="STRING" id="1434701.SAMN05443634_10993"/>
<dbReference type="Pfam" id="PF20365">
    <property type="entry name" value="DUF6660"/>
    <property type="match status" value="1"/>
</dbReference>
<name>A0A1M7AN39_9FLAO</name>
<evidence type="ECO:0000313" key="2">
    <source>
        <dbReference type="Proteomes" id="UP000184120"/>
    </source>
</evidence>
<dbReference type="AlphaFoldDB" id="A0A1M7AN39"/>
<sequence length="94" mass="10667">MALLVVPCSDAKNCEQTLEETTTVAHFHNQDNEDNCTPFCECICCGIPITNYQFRQIEEPIPLQFTASNKIIIRAYNVTSTYAGSIWQPPKFYS</sequence>
<proteinExistence type="predicted"/>
<dbReference type="EMBL" id="FRBH01000009">
    <property type="protein sequence ID" value="SHL43946.1"/>
    <property type="molecule type" value="Genomic_DNA"/>
</dbReference>
<gene>
    <name evidence="1" type="ORF">SAMN05443634_10993</name>
</gene>
<dbReference type="Proteomes" id="UP000184120">
    <property type="component" value="Unassembled WGS sequence"/>
</dbReference>
<organism evidence="1 2">
    <name type="scientific">Chishuiella changwenlii</name>
    <dbReference type="NCBI Taxonomy" id="1434701"/>
    <lineage>
        <taxon>Bacteria</taxon>
        <taxon>Pseudomonadati</taxon>
        <taxon>Bacteroidota</taxon>
        <taxon>Flavobacteriia</taxon>
        <taxon>Flavobacteriales</taxon>
        <taxon>Weeksellaceae</taxon>
        <taxon>Chishuiella</taxon>
    </lineage>
</organism>
<accession>A0A1M7AN39</accession>
<dbReference type="InterPro" id="IPR046601">
    <property type="entry name" value="DUF6660"/>
</dbReference>
<protein>
    <submittedName>
        <fullName evidence="1">Uncharacterized protein</fullName>
    </submittedName>
</protein>
<dbReference type="OrthoDB" id="997115at2"/>
<evidence type="ECO:0000313" key="1">
    <source>
        <dbReference type="EMBL" id="SHL43946.1"/>
    </source>
</evidence>